<keyword evidence="3" id="KW-1185">Reference proteome</keyword>
<dbReference type="EMBL" id="BQXU01000066">
    <property type="protein sequence ID" value="GKT52386.1"/>
    <property type="molecule type" value="Genomic_DNA"/>
</dbReference>
<evidence type="ECO:0000313" key="2">
    <source>
        <dbReference type="EMBL" id="GKT52386.1"/>
    </source>
</evidence>
<evidence type="ECO:0000256" key="1">
    <source>
        <dbReference type="SAM" id="MobiDB-lite"/>
    </source>
</evidence>
<sequence length="237" mass="25676">MASDAPKPNNGPLIHSAEDWVPSFKDGKLNLDESEDDGEVQRILTLLTGGQPSALKSTGILSAWKQMVQAWYPQFLDADLAWVGTEYAKFMAMQLIYINSQKPFESMGFEAPYNAVTDVDQGYLKWLCLNHPDFYEANKHRVPQSALKAEASSPTVPAIKAGPSKDPVPAANAGASSSSSKQATHCSKTGTAPLQPNKDTKAPVQARASATVQESNPQPSNIDALVEASRQEREDLF</sequence>
<protein>
    <submittedName>
        <fullName evidence="2">Uncharacterized protein</fullName>
    </submittedName>
</protein>
<proteinExistence type="predicted"/>
<dbReference type="AlphaFoldDB" id="A0AA37PHE8"/>
<comment type="caution">
    <text evidence="2">The sequence shown here is derived from an EMBL/GenBank/DDBJ whole genome shotgun (WGS) entry which is preliminary data.</text>
</comment>
<gene>
    <name evidence="2" type="ORF">ColSpa_12567</name>
</gene>
<evidence type="ECO:0000313" key="3">
    <source>
        <dbReference type="Proteomes" id="UP001055115"/>
    </source>
</evidence>
<reference evidence="2 3" key="1">
    <citation type="submission" date="2022-03" db="EMBL/GenBank/DDBJ databases">
        <title>Genome data of Colletotrichum spp.</title>
        <authorList>
            <person name="Utami Y.D."/>
            <person name="Hiruma K."/>
        </authorList>
    </citation>
    <scope>NUCLEOTIDE SEQUENCE [LARGE SCALE GENOMIC DNA]</scope>
    <source>
        <strain evidence="2 3">MAFF 239500</strain>
    </source>
</reference>
<feature type="compositionally biased region" description="Low complexity" evidence="1">
    <location>
        <begin position="170"/>
        <end position="183"/>
    </location>
</feature>
<accession>A0AA37PHE8</accession>
<dbReference type="Proteomes" id="UP001055115">
    <property type="component" value="Unassembled WGS sequence"/>
</dbReference>
<feature type="compositionally biased region" description="Polar residues" evidence="1">
    <location>
        <begin position="184"/>
        <end position="194"/>
    </location>
</feature>
<feature type="region of interest" description="Disordered" evidence="1">
    <location>
        <begin position="146"/>
        <end position="237"/>
    </location>
</feature>
<name>A0AA37PHE8_9PEZI</name>
<dbReference type="GeneID" id="73333369"/>
<dbReference type="RefSeq" id="XP_049134736.1">
    <property type="nucleotide sequence ID" value="XM_049278779.1"/>
</dbReference>
<organism evidence="2 3">
    <name type="scientific">Colletotrichum spaethianum</name>
    <dbReference type="NCBI Taxonomy" id="700344"/>
    <lineage>
        <taxon>Eukaryota</taxon>
        <taxon>Fungi</taxon>
        <taxon>Dikarya</taxon>
        <taxon>Ascomycota</taxon>
        <taxon>Pezizomycotina</taxon>
        <taxon>Sordariomycetes</taxon>
        <taxon>Hypocreomycetidae</taxon>
        <taxon>Glomerellales</taxon>
        <taxon>Glomerellaceae</taxon>
        <taxon>Colletotrichum</taxon>
        <taxon>Colletotrichum spaethianum species complex</taxon>
    </lineage>
</organism>
<feature type="compositionally biased region" description="Polar residues" evidence="1">
    <location>
        <begin position="208"/>
        <end position="221"/>
    </location>
</feature>